<evidence type="ECO:0000256" key="5">
    <source>
        <dbReference type="SAM" id="MobiDB-lite"/>
    </source>
</evidence>
<sequence length="275" mass="30803">MILVRSNPTSPGRRGHSRLLHKNVYKGKPYKSLVKKLNRTGGRNNQGRITVRHIGGGCRLKYRLIDFKRNKDYIKGRVCRIEYDPNRSALIALISYFDGEYRYIISPSNLEIGHIVISGDDVPVNNGNCLILQNIPIGTIIHCVELKPKKGAQLLRSAGSYGQVLSKEDKYAIVRLSSGEVRRVLLRCKATIGMVSNNEHNLRTLGKAGENRWRGIRPTVRGVAMNPIDHPHGGGEGRTSGGRHPVSPTGIPSKGYKTRNNKRTNFFIIKHRKVK</sequence>
<dbReference type="InterPro" id="IPR012340">
    <property type="entry name" value="NA-bd_OB-fold"/>
</dbReference>
<keyword evidence="2 4" id="KW-0689">Ribosomal protein</keyword>
<organism evidence="8 9">
    <name type="scientific">Candidatus Legionella polyplacis</name>
    <dbReference type="NCBI Taxonomy" id="2005262"/>
    <lineage>
        <taxon>Bacteria</taxon>
        <taxon>Pseudomonadati</taxon>
        <taxon>Pseudomonadota</taxon>
        <taxon>Gammaproteobacteria</taxon>
        <taxon>Legionellales</taxon>
        <taxon>Legionellaceae</taxon>
        <taxon>Legionella</taxon>
    </lineage>
</organism>
<dbReference type="Gene3D" id="2.30.30.30">
    <property type="match status" value="1"/>
</dbReference>
<dbReference type="PANTHER" id="PTHR13691">
    <property type="entry name" value="RIBOSOMAL PROTEIN L2"/>
    <property type="match status" value="1"/>
</dbReference>
<dbReference type="InterPro" id="IPR014722">
    <property type="entry name" value="Rib_uL2_dom2"/>
</dbReference>
<dbReference type="InterPro" id="IPR022666">
    <property type="entry name" value="Ribosomal_uL2_RNA-bd_dom"/>
</dbReference>
<accession>A0ABZ2GW52</accession>
<dbReference type="InterPro" id="IPR022669">
    <property type="entry name" value="Ribosomal_uL2_C"/>
</dbReference>
<dbReference type="InterPro" id="IPR022671">
    <property type="entry name" value="Ribosomal_uL2_CS"/>
</dbReference>
<dbReference type="Pfam" id="PF03947">
    <property type="entry name" value="Ribosomal_L2_C"/>
    <property type="match status" value="1"/>
</dbReference>
<comment type="similarity">
    <text evidence="1 4">Belongs to the universal ribosomal protein uL2 family.</text>
</comment>
<dbReference type="Pfam" id="PF00181">
    <property type="entry name" value="Ribosomal_L2_N"/>
    <property type="match status" value="1"/>
</dbReference>
<dbReference type="SUPFAM" id="SSF50104">
    <property type="entry name" value="Translation proteins SH3-like domain"/>
    <property type="match status" value="1"/>
</dbReference>
<feature type="domain" description="Large ribosomal subunit protein uL2 C-terminal" evidence="6">
    <location>
        <begin position="124"/>
        <end position="252"/>
    </location>
</feature>
<dbReference type="SMART" id="SM01382">
    <property type="entry name" value="Ribosomal_L2_C"/>
    <property type="match status" value="1"/>
</dbReference>
<dbReference type="EMBL" id="CP135137">
    <property type="protein sequence ID" value="WWR11688.1"/>
    <property type="molecule type" value="Genomic_DNA"/>
</dbReference>
<protein>
    <recommendedName>
        <fullName evidence="4">Large ribosomal subunit protein uL2</fullName>
    </recommendedName>
</protein>
<evidence type="ECO:0000313" key="9">
    <source>
        <dbReference type="Proteomes" id="UP001368618"/>
    </source>
</evidence>
<reference evidence="8" key="1">
    <citation type="submission" date="2023-09" db="EMBL/GenBank/DDBJ databases">
        <title>Genomes of two closely related lineages of the louse Polyplax serrata with different host specificities.</title>
        <authorList>
            <person name="Martinu J."/>
            <person name="Tarabai H."/>
            <person name="Stefka J."/>
            <person name="Hypsa V."/>
        </authorList>
    </citation>
    <scope>NUCLEOTIDE SEQUENCE [LARGE SCALE GENOMIC DNA]</scope>
    <source>
        <strain evidence="8">98ZLc_SE</strain>
    </source>
</reference>
<dbReference type="InterPro" id="IPR002171">
    <property type="entry name" value="Ribosomal_uL2"/>
</dbReference>
<evidence type="ECO:0000256" key="4">
    <source>
        <dbReference type="HAMAP-Rule" id="MF_01320"/>
    </source>
</evidence>
<dbReference type="PIRSF" id="PIRSF002158">
    <property type="entry name" value="Ribosomal_L2"/>
    <property type="match status" value="1"/>
</dbReference>
<dbReference type="NCBIfam" id="TIGR01171">
    <property type="entry name" value="rplB_bact"/>
    <property type="match status" value="1"/>
</dbReference>
<keyword evidence="3 4" id="KW-0687">Ribonucleoprotein</keyword>
<keyword evidence="4" id="KW-0694">RNA-binding</keyword>
<dbReference type="InterPro" id="IPR014726">
    <property type="entry name" value="Ribosomal_uL2_dom3"/>
</dbReference>
<keyword evidence="4" id="KW-0699">rRNA-binding</keyword>
<dbReference type="PANTHER" id="PTHR13691:SF5">
    <property type="entry name" value="LARGE RIBOSOMAL SUBUNIT PROTEIN UL2M"/>
    <property type="match status" value="1"/>
</dbReference>
<evidence type="ECO:0000259" key="6">
    <source>
        <dbReference type="SMART" id="SM01382"/>
    </source>
</evidence>
<gene>
    <name evidence="4 8" type="primary">rplB</name>
    <name evidence="8" type="ORF">RQL39_00770</name>
</gene>
<name>A0ABZ2GW52_9GAMM</name>
<evidence type="ECO:0000259" key="7">
    <source>
        <dbReference type="SMART" id="SM01383"/>
    </source>
</evidence>
<dbReference type="PROSITE" id="PS00467">
    <property type="entry name" value="RIBOSOMAL_L2"/>
    <property type="match status" value="1"/>
</dbReference>
<dbReference type="SUPFAM" id="SSF50249">
    <property type="entry name" value="Nucleic acid-binding proteins"/>
    <property type="match status" value="1"/>
</dbReference>
<proteinExistence type="inferred from homology"/>
<feature type="domain" description="Large ribosomal subunit protein uL2 RNA-binding" evidence="7">
    <location>
        <begin position="42"/>
        <end position="118"/>
    </location>
</feature>
<comment type="function">
    <text evidence="4">One of the primary rRNA binding proteins. Required for association of the 30S and 50S subunits to form the 70S ribosome, for tRNA binding and peptide bond formation. It has been suggested to have peptidyltransferase activity; this is somewhat controversial. Makes several contacts with the 16S rRNA in the 70S ribosome.</text>
</comment>
<dbReference type="Gene3D" id="4.10.950.10">
    <property type="entry name" value="Ribosomal protein L2, domain 3"/>
    <property type="match status" value="1"/>
</dbReference>
<dbReference type="GO" id="GO:0005840">
    <property type="term" value="C:ribosome"/>
    <property type="evidence" value="ECO:0007669"/>
    <property type="project" value="UniProtKB-KW"/>
</dbReference>
<evidence type="ECO:0000256" key="2">
    <source>
        <dbReference type="ARBA" id="ARBA00022980"/>
    </source>
</evidence>
<dbReference type="InterPro" id="IPR008991">
    <property type="entry name" value="Translation_prot_SH3-like_sf"/>
</dbReference>
<dbReference type="InterPro" id="IPR005880">
    <property type="entry name" value="Ribosomal_uL2_bac/org-type"/>
</dbReference>
<evidence type="ECO:0000313" key="8">
    <source>
        <dbReference type="EMBL" id="WWR11688.1"/>
    </source>
</evidence>
<dbReference type="HAMAP" id="MF_01320_B">
    <property type="entry name" value="Ribosomal_uL2_B"/>
    <property type="match status" value="1"/>
</dbReference>
<feature type="region of interest" description="Disordered" evidence="5">
    <location>
        <begin position="223"/>
        <end position="262"/>
    </location>
</feature>
<dbReference type="Proteomes" id="UP001368618">
    <property type="component" value="Chromosome"/>
</dbReference>
<comment type="subunit">
    <text evidence="4">Part of the 50S ribosomal subunit. Forms a bridge to the 30S subunit in the 70S ribosome.</text>
</comment>
<dbReference type="RefSeq" id="WP_338516213.1">
    <property type="nucleotide sequence ID" value="NZ_CP135137.1"/>
</dbReference>
<evidence type="ECO:0000256" key="1">
    <source>
        <dbReference type="ARBA" id="ARBA00005636"/>
    </source>
</evidence>
<evidence type="ECO:0000256" key="3">
    <source>
        <dbReference type="ARBA" id="ARBA00023274"/>
    </source>
</evidence>
<keyword evidence="9" id="KW-1185">Reference proteome</keyword>
<dbReference type="Gene3D" id="2.40.50.140">
    <property type="entry name" value="Nucleic acid-binding proteins"/>
    <property type="match status" value="1"/>
</dbReference>
<dbReference type="SMART" id="SM01383">
    <property type="entry name" value="Ribosomal_L2"/>
    <property type="match status" value="1"/>
</dbReference>